<evidence type="ECO:0000256" key="2">
    <source>
        <dbReference type="SAM" id="Phobius"/>
    </source>
</evidence>
<dbReference type="AlphaFoldDB" id="A0A7J6T2D4"/>
<feature type="compositionally biased region" description="Basic and acidic residues" evidence="1">
    <location>
        <begin position="347"/>
        <end position="363"/>
    </location>
</feature>
<evidence type="ECO:0000313" key="4">
    <source>
        <dbReference type="Proteomes" id="UP000553632"/>
    </source>
</evidence>
<feature type="transmembrane region" description="Helical" evidence="2">
    <location>
        <begin position="6"/>
        <end position="28"/>
    </location>
</feature>
<proteinExistence type="predicted"/>
<feature type="compositionally biased region" description="Basic residues" evidence="1">
    <location>
        <begin position="402"/>
        <end position="417"/>
    </location>
</feature>
<organism evidence="3 4">
    <name type="scientific">Perkinsus olseni</name>
    <name type="common">Perkinsus atlanticus</name>
    <dbReference type="NCBI Taxonomy" id="32597"/>
    <lineage>
        <taxon>Eukaryota</taxon>
        <taxon>Sar</taxon>
        <taxon>Alveolata</taxon>
        <taxon>Perkinsozoa</taxon>
        <taxon>Perkinsea</taxon>
        <taxon>Perkinsida</taxon>
        <taxon>Perkinsidae</taxon>
        <taxon>Perkinsus</taxon>
    </lineage>
</organism>
<evidence type="ECO:0000256" key="1">
    <source>
        <dbReference type="SAM" id="MobiDB-lite"/>
    </source>
</evidence>
<feature type="region of interest" description="Disordered" evidence="1">
    <location>
        <begin position="321"/>
        <end position="417"/>
    </location>
</feature>
<reference evidence="3 4" key="1">
    <citation type="submission" date="2020-04" db="EMBL/GenBank/DDBJ databases">
        <title>Perkinsus olseni comparative genomics.</title>
        <authorList>
            <person name="Bogema D.R."/>
        </authorList>
    </citation>
    <scope>NUCLEOTIDE SEQUENCE [LARGE SCALE GENOMIC DNA]</scope>
    <source>
        <strain evidence="3 4">ATCC PRA-207</strain>
    </source>
</reference>
<keyword evidence="4" id="KW-1185">Reference proteome</keyword>
<keyword evidence="2" id="KW-1133">Transmembrane helix</keyword>
<name>A0A7J6T2D4_PEROL</name>
<keyword evidence="2" id="KW-0812">Transmembrane</keyword>
<comment type="caution">
    <text evidence="3">The sequence shown here is derived from an EMBL/GenBank/DDBJ whole genome shotgun (WGS) entry which is preliminary data.</text>
</comment>
<keyword evidence="2" id="KW-0472">Membrane</keyword>
<dbReference type="EMBL" id="JABANO010014070">
    <property type="protein sequence ID" value="KAF4739203.1"/>
    <property type="molecule type" value="Genomic_DNA"/>
</dbReference>
<dbReference type="Proteomes" id="UP000553632">
    <property type="component" value="Unassembled WGS sequence"/>
</dbReference>
<evidence type="ECO:0000313" key="3">
    <source>
        <dbReference type="EMBL" id="KAF4739203.1"/>
    </source>
</evidence>
<accession>A0A7J6T2D4</accession>
<feature type="compositionally biased region" description="Low complexity" evidence="1">
    <location>
        <begin position="387"/>
        <end position="398"/>
    </location>
</feature>
<protein>
    <submittedName>
        <fullName evidence="3">Uncharacterized protein</fullName>
    </submittedName>
</protein>
<gene>
    <name evidence="3" type="ORF">FOZ63_025743</name>
</gene>
<sequence>MVMDILAWVTHYALVLFLTLAGCYFGVWRVMTAQANAKETAGRKKDEEHVRLVCGGVSRPDLDKYCEELNGELFPPIGLNSVLQCAISKSYLPMGKAYSPLEFQLHEGPDDATQDFVWSTPAVTIHRHPPASRDHRNNRELVLLFESVSKLSGMTAMDAITLTRQGGRCSCREITGGWTIGSDYDRFLAVDLYNSEDFFALYEDANCFKRVASWSLVDMAKASFKLDMPTQIDVSALPMQSALNWCISACRCPWQWTQGSSNYTDLDLEADSGRLDRGALLEGNGLARSSSAASSSDTRRYQLRQPACEGISYGSAVLEEGDTGAASSSPRDEAFVPANEVPPVVEKGGEEAGRRRPLIEHNEGTIPLVNHTVEPVVSDKKDEGDAAEATAAAAAASAGQGGRRRRRRRKNRAQRGS</sequence>